<dbReference type="EMBL" id="JADGMS010000014">
    <property type="protein sequence ID" value="KAF9669062.1"/>
    <property type="molecule type" value="Genomic_DNA"/>
</dbReference>
<evidence type="ECO:0000313" key="1">
    <source>
        <dbReference type="EMBL" id="KAF9669062.1"/>
    </source>
</evidence>
<protein>
    <submittedName>
        <fullName evidence="1">Uncharacterized protein</fullName>
    </submittedName>
</protein>
<name>A0A835JD93_9ROSI</name>
<evidence type="ECO:0000313" key="2">
    <source>
        <dbReference type="Proteomes" id="UP000657918"/>
    </source>
</evidence>
<proteinExistence type="predicted"/>
<comment type="caution">
    <text evidence="1">The sequence shown here is derived from an EMBL/GenBank/DDBJ whole genome shotgun (WGS) entry which is preliminary data.</text>
</comment>
<dbReference type="Proteomes" id="UP000657918">
    <property type="component" value="Unassembled WGS sequence"/>
</dbReference>
<accession>A0A835JD93</accession>
<gene>
    <name evidence="1" type="ORF">SADUNF_Sadunf14G0068700</name>
</gene>
<sequence>MALAENPCWVLSKVYSALPGGSKGCGGDDFSSGWSMNNFPSGEYKNFCTRQNTNGEPKVTTGLRAEDLTIFLVRSIKWTKRERLPPREWPNIISDVETNTILGRCSKTCKIHLPAEVECHEKEGIVHGTGHKMQPRQQSHKQEMSGWGASAQVPPCSLSWIWQLQG</sequence>
<dbReference type="OrthoDB" id="438440at2759"/>
<keyword evidence="2" id="KW-1185">Reference proteome</keyword>
<reference evidence="1 2" key="1">
    <citation type="submission" date="2020-10" db="EMBL/GenBank/DDBJ databases">
        <title>Plant Genome Project.</title>
        <authorList>
            <person name="Zhang R.-G."/>
        </authorList>
    </citation>
    <scope>NUCLEOTIDE SEQUENCE [LARGE SCALE GENOMIC DNA]</scope>
    <source>
        <strain evidence="1">FAFU-HL-1</strain>
        <tissue evidence="1">Leaf</tissue>
    </source>
</reference>
<organism evidence="1 2">
    <name type="scientific">Salix dunnii</name>
    <dbReference type="NCBI Taxonomy" id="1413687"/>
    <lineage>
        <taxon>Eukaryota</taxon>
        <taxon>Viridiplantae</taxon>
        <taxon>Streptophyta</taxon>
        <taxon>Embryophyta</taxon>
        <taxon>Tracheophyta</taxon>
        <taxon>Spermatophyta</taxon>
        <taxon>Magnoliopsida</taxon>
        <taxon>eudicotyledons</taxon>
        <taxon>Gunneridae</taxon>
        <taxon>Pentapetalae</taxon>
        <taxon>rosids</taxon>
        <taxon>fabids</taxon>
        <taxon>Malpighiales</taxon>
        <taxon>Salicaceae</taxon>
        <taxon>Saliceae</taxon>
        <taxon>Salix</taxon>
    </lineage>
</organism>
<dbReference type="AlphaFoldDB" id="A0A835JD93"/>